<dbReference type="PATRIC" id="fig|476272.21.peg.2147"/>
<protein>
    <submittedName>
        <fullName evidence="1">Uncharacterized protein</fullName>
    </submittedName>
</protein>
<organism evidence="1 2">
    <name type="scientific">Blautia hydrogenotrophica (strain DSM 10507 / JCM 14656 / S5a33)</name>
    <name type="common">Ruminococcus hydrogenotrophicus</name>
    <dbReference type="NCBI Taxonomy" id="476272"/>
    <lineage>
        <taxon>Bacteria</taxon>
        <taxon>Bacillati</taxon>
        <taxon>Bacillota</taxon>
        <taxon>Clostridia</taxon>
        <taxon>Lachnospirales</taxon>
        <taxon>Lachnospiraceae</taxon>
        <taxon>Blautia</taxon>
    </lineage>
</organism>
<reference evidence="1 2" key="1">
    <citation type="submission" date="2009-01" db="EMBL/GenBank/DDBJ databases">
        <authorList>
            <person name="Fulton L."/>
            <person name="Clifton S."/>
            <person name="Fulton B."/>
            <person name="Xu J."/>
            <person name="Minx P."/>
            <person name="Pepin K.H."/>
            <person name="Johnson M."/>
            <person name="Bhonagiri V."/>
            <person name="Nash W.E."/>
            <person name="Mardis E.R."/>
            <person name="Wilson R.K."/>
        </authorList>
    </citation>
    <scope>NUCLEOTIDE SEQUENCE [LARGE SCALE GENOMIC DNA]</scope>
    <source>
        <strain evidence="2">DSM 10507 / JCM 14656 / S5a33</strain>
    </source>
</reference>
<dbReference type="AlphaFoldDB" id="C0CLR2"/>
<accession>C0CLR2</accession>
<dbReference type="EMBL" id="ACBZ01000090">
    <property type="protein sequence ID" value="EEG49297.1"/>
    <property type="molecule type" value="Genomic_DNA"/>
</dbReference>
<proteinExistence type="predicted"/>
<gene>
    <name evidence="1" type="ORF">RUMHYD_01769</name>
</gene>
<keyword evidence="2" id="KW-1185">Reference proteome</keyword>
<dbReference type="Proteomes" id="UP000003100">
    <property type="component" value="Unassembled WGS sequence"/>
</dbReference>
<sequence length="74" mass="8426">MIDMPNPLFNALVGGRMSGNGPLNMLQQFQKFKQDMQGKNPKEEVSRLLQSGKINQQQLNQIQQMARQLQGILK</sequence>
<evidence type="ECO:0000313" key="2">
    <source>
        <dbReference type="Proteomes" id="UP000003100"/>
    </source>
</evidence>
<reference evidence="1 2" key="2">
    <citation type="submission" date="2009-02" db="EMBL/GenBank/DDBJ databases">
        <title>Draft genome sequence of Blautia hydrogenotrophica DSM 10507 (Ruminococcus hydrogenotrophicus DSM 10507).</title>
        <authorList>
            <person name="Sudarsanam P."/>
            <person name="Ley R."/>
            <person name="Guruge J."/>
            <person name="Turnbaugh P.J."/>
            <person name="Mahowald M."/>
            <person name="Liep D."/>
            <person name="Gordon J."/>
        </authorList>
    </citation>
    <scope>NUCLEOTIDE SEQUENCE [LARGE SCALE GENOMIC DNA]</scope>
    <source>
        <strain evidence="2">DSM 10507 / JCM 14656 / S5a33</strain>
    </source>
</reference>
<name>C0CLR2_BLAHS</name>
<dbReference type="HOGENOM" id="CLU_195960_0_0_9"/>
<comment type="caution">
    <text evidence="1">The sequence shown here is derived from an EMBL/GenBank/DDBJ whole genome shotgun (WGS) entry which is preliminary data.</text>
</comment>
<evidence type="ECO:0000313" key="1">
    <source>
        <dbReference type="EMBL" id="EEG49297.1"/>
    </source>
</evidence>